<dbReference type="GO" id="GO:1990404">
    <property type="term" value="F:NAD+-protein mono-ADP-ribosyltransferase activity"/>
    <property type="evidence" value="ECO:0007669"/>
    <property type="project" value="TreeGrafter"/>
</dbReference>
<dbReference type="AlphaFoldDB" id="A0A7J7FS95"/>
<dbReference type="SMART" id="SM00773">
    <property type="entry name" value="WGR"/>
    <property type="match status" value="1"/>
</dbReference>
<name>A0A7J7FS95_CAMSI</name>
<feature type="non-terminal residue" evidence="5">
    <location>
        <position position="202"/>
    </location>
</feature>
<evidence type="ECO:0000256" key="3">
    <source>
        <dbReference type="ARBA" id="ARBA00023027"/>
    </source>
</evidence>
<comment type="caution">
    <text evidence="5">The sequence shown here is derived from an EMBL/GenBank/DDBJ whole genome shotgun (WGS) entry which is preliminary data.</text>
</comment>
<dbReference type="InterPro" id="IPR036930">
    <property type="entry name" value="WGR_dom_sf"/>
</dbReference>
<keyword evidence="2" id="KW-0808">Transferase</keyword>
<dbReference type="PANTHER" id="PTHR10459:SF106">
    <property type="entry name" value="PROTEIN ADP-RIBOSYLTRANSFERASE PARP3"/>
    <property type="match status" value="1"/>
</dbReference>
<organism evidence="5 6">
    <name type="scientific">Camellia sinensis</name>
    <name type="common">Tea plant</name>
    <name type="synonym">Thea sinensis</name>
    <dbReference type="NCBI Taxonomy" id="4442"/>
    <lineage>
        <taxon>Eukaryota</taxon>
        <taxon>Viridiplantae</taxon>
        <taxon>Streptophyta</taxon>
        <taxon>Embryophyta</taxon>
        <taxon>Tracheophyta</taxon>
        <taxon>Spermatophyta</taxon>
        <taxon>Magnoliopsida</taxon>
        <taxon>eudicotyledons</taxon>
        <taxon>Gunneridae</taxon>
        <taxon>Pentapetalae</taxon>
        <taxon>asterids</taxon>
        <taxon>Ericales</taxon>
        <taxon>Theaceae</taxon>
        <taxon>Camellia</taxon>
    </lineage>
</organism>
<dbReference type="EMBL" id="JACBKZ010000015">
    <property type="protein sequence ID" value="KAF5931139.1"/>
    <property type="molecule type" value="Genomic_DNA"/>
</dbReference>
<proteinExistence type="predicted"/>
<dbReference type="PROSITE" id="PS51977">
    <property type="entry name" value="WGR"/>
    <property type="match status" value="1"/>
</dbReference>
<dbReference type="GO" id="GO:0005730">
    <property type="term" value="C:nucleolus"/>
    <property type="evidence" value="ECO:0007669"/>
    <property type="project" value="TreeGrafter"/>
</dbReference>
<evidence type="ECO:0000256" key="1">
    <source>
        <dbReference type="ARBA" id="ARBA00022676"/>
    </source>
</evidence>
<keyword evidence="6" id="KW-1185">Reference proteome</keyword>
<reference evidence="6" key="1">
    <citation type="journal article" date="2020" name="Nat. Commun.">
        <title>Genome assembly of wild tea tree DASZ reveals pedigree and selection history of tea varieties.</title>
        <authorList>
            <person name="Zhang W."/>
            <person name="Zhang Y."/>
            <person name="Qiu H."/>
            <person name="Guo Y."/>
            <person name="Wan H."/>
            <person name="Zhang X."/>
            <person name="Scossa F."/>
            <person name="Alseekh S."/>
            <person name="Zhang Q."/>
            <person name="Wang P."/>
            <person name="Xu L."/>
            <person name="Schmidt M.H."/>
            <person name="Jia X."/>
            <person name="Li D."/>
            <person name="Zhu A."/>
            <person name="Guo F."/>
            <person name="Chen W."/>
            <person name="Ni D."/>
            <person name="Usadel B."/>
            <person name="Fernie A.R."/>
            <person name="Wen W."/>
        </authorList>
    </citation>
    <scope>NUCLEOTIDE SEQUENCE [LARGE SCALE GENOMIC DNA]</scope>
    <source>
        <strain evidence="6">cv. G240</strain>
    </source>
</reference>
<dbReference type="GO" id="GO:0070212">
    <property type="term" value="P:protein poly-ADP-ribosylation"/>
    <property type="evidence" value="ECO:0007669"/>
    <property type="project" value="TreeGrafter"/>
</dbReference>
<sequence>IPWKKKDPSDVALESVVAEIKVNGIRGVHKDSKLQEQGGQIFEKDGILNNCAFSLCDLRRLVNDICVMQLIMVPNTGLHLYYTKGRASDGTKAEERLEERENVDGAVKEFAKLFEELTGNEFEPWERGDGVDVRHGGIGLRQKGVAVAHCKLDPFVANFMKVLCSQEIYRFFPHPFVLSQPSSFSFSLLTWVSVCVVAGMHW</sequence>
<evidence type="ECO:0000256" key="2">
    <source>
        <dbReference type="ARBA" id="ARBA00022679"/>
    </source>
</evidence>
<dbReference type="InterPro" id="IPR008893">
    <property type="entry name" value="WGR_domain"/>
</dbReference>
<evidence type="ECO:0000313" key="5">
    <source>
        <dbReference type="EMBL" id="KAF5931139.1"/>
    </source>
</evidence>
<gene>
    <name evidence="5" type="ORF">HYC85_032012</name>
</gene>
<dbReference type="Pfam" id="PF05406">
    <property type="entry name" value="WGR"/>
    <property type="match status" value="1"/>
</dbReference>
<dbReference type="PANTHER" id="PTHR10459">
    <property type="entry name" value="DNA LIGASE"/>
    <property type="match status" value="1"/>
</dbReference>
<dbReference type="SUPFAM" id="SSF142921">
    <property type="entry name" value="WGR domain-like"/>
    <property type="match status" value="1"/>
</dbReference>
<protein>
    <recommendedName>
        <fullName evidence="4">WGR domain-containing protein</fullName>
    </recommendedName>
</protein>
<evidence type="ECO:0000313" key="6">
    <source>
        <dbReference type="Proteomes" id="UP000593564"/>
    </source>
</evidence>
<keyword evidence="1" id="KW-0328">Glycosyltransferase</keyword>
<feature type="domain" description="WGR" evidence="4">
    <location>
        <begin position="38"/>
        <end position="135"/>
    </location>
</feature>
<keyword evidence="3" id="KW-0520">NAD</keyword>
<dbReference type="GO" id="GO:0003950">
    <property type="term" value="F:NAD+ poly-ADP-ribosyltransferase activity"/>
    <property type="evidence" value="ECO:0007669"/>
    <property type="project" value="TreeGrafter"/>
</dbReference>
<dbReference type="Proteomes" id="UP000593564">
    <property type="component" value="Unassembled WGS sequence"/>
</dbReference>
<dbReference type="GO" id="GO:0006302">
    <property type="term" value="P:double-strand break repair"/>
    <property type="evidence" value="ECO:0007669"/>
    <property type="project" value="TreeGrafter"/>
</dbReference>
<dbReference type="InterPro" id="IPR050800">
    <property type="entry name" value="ARTD/PARP"/>
</dbReference>
<accession>A0A7J7FS95</accession>
<evidence type="ECO:0000259" key="4">
    <source>
        <dbReference type="PROSITE" id="PS51977"/>
    </source>
</evidence>
<reference evidence="5 6" key="2">
    <citation type="submission" date="2020-07" db="EMBL/GenBank/DDBJ databases">
        <title>Genome assembly of wild tea tree DASZ reveals pedigree and selection history of tea varieties.</title>
        <authorList>
            <person name="Zhang W."/>
        </authorList>
    </citation>
    <scope>NUCLEOTIDE SEQUENCE [LARGE SCALE GENOMIC DNA]</scope>
    <source>
        <strain evidence="6">cv. G240</strain>
        <tissue evidence="5">Leaf</tissue>
    </source>
</reference>